<proteinExistence type="predicted"/>
<feature type="domain" description="HTH lacI-type" evidence="4">
    <location>
        <begin position="1"/>
        <end position="51"/>
    </location>
</feature>
<dbReference type="Gene3D" id="3.40.50.2300">
    <property type="match status" value="2"/>
</dbReference>
<dbReference type="CDD" id="cd06267">
    <property type="entry name" value="PBP1_LacI_sugar_binding-like"/>
    <property type="match status" value="1"/>
</dbReference>
<dbReference type="InterPro" id="IPR028082">
    <property type="entry name" value="Peripla_BP_I"/>
</dbReference>
<dbReference type="InterPro" id="IPR010982">
    <property type="entry name" value="Lambda_DNA-bd_dom_sf"/>
</dbReference>
<evidence type="ECO:0000256" key="1">
    <source>
        <dbReference type="ARBA" id="ARBA00023015"/>
    </source>
</evidence>
<dbReference type="CDD" id="cd01392">
    <property type="entry name" value="HTH_LacI"/>
    <property type="match status" value="1"/>
</dbReference>
<evidence type="ECO:0000313" key="5">
    <source>
        <dbReference type="EMBL" id="MFD1719647.1"/>
    </source>
</evidence>
<evidence type="ECO:0000256" key="3">
    <source>
        <dbReference type="ARBA" id="ARBA00023163"/>
    </source>
</evidence>
<dbReference type="PANTHER" id="PTHR30146:SF109">
    <property type="entry name" value="HTH-TYPE TRANSCRIPTIONAL REGULATOR GALS"/>
    <property type="match status" value="1"/>
</dbReference>
<dbReference type="SMART" id="SM00354">
    <property type="entry name" value="HTH_LACI"/>
    <property type="match status" value="1"/>
</dbReference>
<accession>A0ABW4L9M4</accession>
<keyword evidence="3" id="KW-0804">Transcription</keyword>
<keyword evidence="6" id="KW-1185">Reference proteome</keyword>
<dbReference type="Pfam" id="PF13377">
    <property type="entry name" value="Peripla_BP_3"/>
    <property type="match status" value="1"/>
</dbReference>
<dbReference type="RefSeq" id="WP_388010362.1">
    <property type="nucleotide sequence ID" value="NZ_JBHUEE010000011.1"/>
</dbReference>
<dbReference type="Gene3D" id="1.10.260.40">
    <property type="entry name" value="lambda repressor-like DNA-binding domains"/>
    <property type="match status" value="1"/>
</dbReference>
<dbReference type="EMBL" id="JBHUEE010000011">
    <property type="protein sequence ID" value="MFD1719647.1"/>
    <property type="molecule type" value="Genomic_DNA"/>
</dbReference>
<evidence type="ECO:0000313" key="6">
    <source>
        <dbReference type="Proteomes" id="UP001597277"/>
    </source>
</evidence>
<dbReference type="Proteomes" id="UP001597277">
    <property type="component" value="Unassembled WGS sequence"/>
</dbReference>
<dbReference type="GO" id="GO:0003677">
    <property type="term" value="F:DNA binding"/>
    <property type="evidence" value="ECO:0007669"/>
    <property type="project" value="UniProtKB-KW"/>
</dbReference>
<dbReference type="SUPFAM" id="SSF53822">
    <property type="entry name" value="Periplasmic binding protein-like I"/>
    <property type="match status" value="1"/>
</dbReference>
<name>A0ABW4L9M4_9MICO</name>
<dbReference type="PANTHER" id="PTHR30146">
    <property type="entry name" value="LACI-RELATED TRANSCRIPTIONAL REPRESSOR"/>
    <property type="match status" value="1"/>
</dbReference>
<evidence type="ECO:0000259" key="4">
    <source>
        <dbReference type="PROSITE" id="PS50932"/>
    </source>
</evidence>
<keyword evidence="1" id="KW-0805">Transcription regulation</keyword>
<gene>
    <name evidence="5" type="ORF">ACFSE6_17515</name>
</gene>
<dbReference type="SUPFAM" id="SSF47413">
    <property type="entry name" value="lambda repressor-like DNA-binding domains"/>
    <property type="match status" value="1"/>
</dbReference>
<keyword evidence="2 5" id="KW-0238">DNA-binding</keyword>
<dbReference type="PROSITE" id="PS50932">
    <property type="entry name" value="HTH_LACI_2"/>
    <property type="match status" value="1"/>
</dbReference>
<sequence length="333" mass="35313">MARAAGVSTAVVSYVLNDGPRPVAAETRRRVLDAVEATGYRPDGIARALASGATHTLGLVLPDIANPFFAALAHALEDEASRHGLVFFLGDSAEQRARQHELIESFVGRRVDGLVIVGVDEELDLSPARRAGLPVVVLDRILGEPDVGAVGIDNRAAAALATEHLLHHGRRRIGLVTGPEDLPTAAARADGWREALTAAGLAPAEDLTRHSRFDRHGGYRAGRSLLGVKTPPDAVFVASEQQAFGLLRAAHEAGVSIPDDVAVVAVDGTEAAEYSVPSLTTVTQRFDELAARAIELIQHPAAESRTAVCNFDLVPRRSCGCPEPRDPEREPTS</sequence>
<dbReference type="InterPro" id="IPR000843">
    <property type="entry name" value="HTH_LacI"/>
</dbReference>
<protein>
    <submittedName>
        <fullName evidence="5">LacI family DNA-binding transcriptional regulator</fullName>
    </submittedName>
</protein>
<dbReference type="InterPro" id="IPR046335">
    <property type="entry name" value="LacI/GalR-like_sensor"/>
</dbReference>
<dbReference type="Pfam" id="PF00356">
    <property type="entry name" value="LacI"/>
    <property type="match status" value="1"/>
</dbReference>
<organism evidence="5 6">
    <name type="scientific">Georgenia deserti</name>
    <dbReference type="NCBI Taxonomy" id="2093781"/>
    <lineage>
        <taxon>Bacteria</taxon>
        <taxon>Bacillati</taxon>
        <taxon>Actinomycetota</taxon>
        <taxon>Actinomycetes</taxon>
        <taxon>Micrococcales</taxon>
        <taxon>Bogoriellaceae</taxon>
        <taxon>Georgenia</taxon>
    </lineage>
</organism>
<reference evidence="6" key="1">
    <citation type="journal article" date="2019" name="Int. J. Syst. Evol. Microbiol.">
        <title>The Global Catalogue of Microorganisms (GCM) 10K type strain sequencing project: providing services to taxonomists for standard genome sequencing and annotation.</title>
        <authorList>
            <consortium name="The Broad Institute Genomics Platform"/>
            <consortium name="The Broad Institute Genome Sequencing Center for Infectious Disease"/>
            <person name="Wu L."/>
            <person name="Ma J."/>
        </authorList>
    </citation>
    <scope>NUCLEOTIDE SEQUENCE [LARGE SCALE GENOMIC DNA]</scope>
    <source>
        <strain evidence="6">JCM 17130</strain>
    </source>
</reference>
<comment type="caution">
    <text evidence="5">The sequence shown here is derived from an EMBL/GenBank/DDBJ whole genome shotgun (WGS) entry which is preliminary data.</text>
</comment>
<evidence type="ECO:0000256" key="2">
    <source>
        <dbReference type="ARBA" id="ARBA00023125"/>
    </source>
</evidence>